<sequence length="607" mass="64254">MTIRVADWLLARLADEGIHHIFMLPGGGAMYLNDALACEPRVNAVPCHHEQAAAIAAEAAGRTGNAGNPGFGVAMVTTGPGATNAITPVAGAWIDSVPMLVLSGQAKRPDRLGGRPIRQGGVQEVDIVPIVSPITKYAVTLDDPQSVRVHLEKALHLMKTGRPGPVWIDVPLDVQAAPIDPATLPGWTPPADATAPMPDLTPVLTMLAEAKRPLILAGHGVRLAGAADAFRQLVDHLQVPAVLTWNALDLLPYDHPLNIGRPGVVAARAANFAVQNCDLLISIGARLDMIVTAYNPKGFARAARKVVVDVDANELADKTAMAIDQPLAMDAGDFIQTLLAAAIPGDTTDWRARCTRWKARYTQNEGRVFPPSGPIGHAHFVEALSDAAPADTLIATGSSGLAVEFFYAGFRNKRGQRTFLTSGLGAMGYGLPAAIGACLGNDRKPMLAVESDGSLQLNLQELATLTGLQLPICLFIMNNGGYASIRNTQRNYFNGRYVGSGPASGLFMPDLEKLAAVYGLPYLRIDDCAELAAALARAQALPRPCLIDVRLIPEESLQPKCAAIPRADGSIISMPLEDMSPLLPLETLEAEMIVPLLPASLDAPRPA</sequence>
<dbReference type="GO" id="GO:0005948">
    <property type="term" value="C:acetolactate synthase complex"/>
    <property type="evidence" value="ECO:0007669"/>
    <property type="project" value="TreeGrafter"/>
</dbReference>
<dbReference type="EMBL" id="CP001281">
    <property type="protein sequence ID" value="ACR01478.1"/>
    <property type="molecule type" value="Genomic_DNA"/>
</dbReference>
<dbReference type="FunFam" id="3.40.50.970:FF:000007">
    <property type="entry name" value="Acetolactate synthase"/>
    <property type="match status" value="1"/>
</dbReference>
<reference evidence="7 8" key="2">
    <citation type="journal article" date="2012" name="Stand. Genomic Sci.">
        <title>Complete genome sequence of Thauera aminoaromatica strain MZ1T.</title>
        <authorList>
            <person name="Jiang K."/>
            <person name="Sanseverino J."/>
            <person name="Chauhan A."/>
            <person name="Lucas S."/>
            <person name="Copeland A."/>
            <person name="Lapidus A."/>
            <person name="Del Rio T.G."/>
            <person name="Dalin E."/>
            <person name="Tice H."/>
            <person name="Bruce D."/>
            <person name="Goodwin L."/>
            <person name="Pitluck S."/>
            <person name="Sims D."/>
            <person name="Brettin T."/>
            <person name="Detter J.C."/>
            <person name="Han C."/>
            <person name="Chang Y.J."/>
            <person name="Larimer F."/>
            <person name="Land M."/>
            <person name="Hauser L."/>
            <person name="Kyrpides N.C."/>
            <person name="Mikhailova N."/>
            <person name="Moser S."/>
            <person name="Jegier P."/>
            <person name="Close D."/>
            <person name="Debruyn J.M."/>
            <person name="Wang Y."/>
            <person name="Layton A.C."/>
            <person name="Allen M.S."/>
            <person name="Sayler G.S."/>
        </authorList>
    </citation>
    <scope>NUCLEOTIDE SEQUENCE [LARGE SCALE GENOMIC DNA]</scope>
    <source>
        <strain evidence="7 8">MZ1T</strain>
    </source>
</reference>
<proteinExistence type="inferred from homology"/>
<feature type="domain" description="Thiamine pyrophosphate enzyme N-terminal TPP-binding" evidence="6">
    <location>
        <begin position="4"/>
        <end position="128"/>
    </location>
</feature>
<dbReference type="GO" id="GO:0009097">
    <property type="term" value="P:isoleucine biosynthetic process"/>
    <property type="evidence" value="ECO:0007669"/>
    <property type="project" value="TreeGrafter"/>
</dbReference>
<evidence type="ECO:0000259" key="6">
    <source>
        <dbReference type="Pfam" id="PF02776"/>
    </source>
</evidence>
<dbReference type="SUPFAM" id="SSF52467">
    <property type="entry name" value="DHS-like NAD/FAD-binding domain"/>
    <property type="match status" value="1"/>
</dbReference>
<dbReference type="InterPro" id="IPR011766">
    <property type="entry name" value="TPP_enzyme_TPP-bd"/>
</dbReference>
<dbReference type="OrthoDB" id="9785953at2"/>
<protein>
    <submittedName>
        <fullName evidence="7">Thiamine pyrophosphate protein TPP binding domain protein</fullName>
    </submittedName>
</protein>
<dbReference type="PANTHER" id="PTHR18968:SF142">
    <property type="entry name" value="ACETOLACTATE SYNTHASE"/>
    <property type="match status" value="1"/>
</dbReference>
<evidence type="ECO:0000256" key="1">
    <source>
        <dbReference type="ARBA" id="ARBA00007812"/>
    </source>
</evidence>
<dbReference type="Pfam" id="PF02775">
    <property type="entry name" value="TPP_enzyme_C"/>
    <property type="match status" value="1"/>
</dbReference>
<dbReference type="GO" id="GO:0009099">
    <property type="term" value="P:L-valine biosynthetic process"/>
    <property type="evidence" value="ECO:0007669"/>
    <property type="project" value="TreeGrafter"/>
</dbReference>
<feature type="domain" description="Thiamine pyrophosphate enzyme central" evidence="4">
    <location>
        <begin position="203"/>
        <end position="338"/>
    </location>
</feature>
<dbReference type="CDD" id="cd07035">
    <property type="entry name" value="TPP_PYR_POX_like"/>
    <property type="match status" value="1"/>
</dbReference>
<dbReference type="GO" id="GO:0003984">
    <property type="term" value="F:acetolactate synthase activity"/>
    <property type="evidence" value="ECO:0007669"/>
    <property type="project" value="TreeGrafter"/>
</dbReference>
<dbReference type="InterPro" id="IPR029061">
    <property type="entry name" value="THDP-binding"/>
</dbReference>
<evidence type="ECO:0000256" key="3">
    <source>
        <dbReference type="RuleBase" id="RU362132"/>
    </source>
</evidence>
<feature type="domain" description="Thiamine pyrophosphate enzyme TPP-binding" evidence="5">
    <location>
        <begin position="410"/>
        <end position="549"/>
    </location>
</feature>
<reference evidence="8" key="1">
    <citation type="submission" date="2009-05" db="EMBL/GenBank/DDBJ databases">
        <title>Complete sequence of chromosome of Thauera sp. MZ1T.</title>
        <authorList>
            <consortium name="US DOE Joint Genome Institute"/>
            <person name="Lucas S."/>
            <person name="Copeland A."/>
            <person name="Lapidus A."/>
            <person name="Glavina del Rio T."/>
            <person name="Dalin E."/>
            <person name="Tice H."/>
            <person name="Bruce D."/>
            <person name="Goodwin L."/>
            <person name="Pitluck S."/>
            <person name="Sims D."/>
            <person name="Brettin T."/>
            <person name="Detter J.C."/>
            <person name="Han C."/>
            <person name="Larimer F."/>
            <person name="Land M."/>
            <person name="Hauser L."/>
            <person name="Kyrpides N."/>
            <person name="Mikhailova N."/>
            <person name="Sayler G.S."/>
        </authorList>
    </citation>
    <scope>NUCLEOTIDE SEQUENCE [LARGE SCALE GENOMIC DNA]</scope>
    <source>
        <strain evidence="8">MZ1T</strain>
    </source>
</reference>
<dbReference type="InterPro" id="IPR012001">
    <property type="entry name" value="Thiamin_PyroP_enz_TPP-bd_dom"/>
</dbReference>
<dbReference type="HOGENOM" id="CLU_013748_1_3_4"/>
<evidence type="ECO:0000313" key="7">
    <source>
        <dbReference type="EMBL" id="ACR01478.1"/>
    </source>
</evidence>
<dbReference type="RefSeq" id="WP_012585731.1">
    <property type="nucleotide sequence ID" value="NC_011662.2"/>
</dbReference>
<evidence type="ECO:0000259" key="5">
    <source>
        <dbReference type="Pfam" id="PF02775"/>
    </source>
</evidence>
<evidence type="ECO:0000313" key="8">
    <source>
        <dbReference type="Proteomes" id="UP000002186"/>
    </source>
</evidence>
<dbReference type="InterPro" id="IPR029035">
    <property type="entry name" value="DHS-like_NAD/FAD-binding_dom"/>
</dbReference>
<dbReference type="KEGG" id="tmz:Tmz1t_2879"/>
<accession>C4KAQ2</accession>
<name>C4KAQ2_THASP</name>
<keyword evidence="8" id="KW-1185">Reference proteome</keyword>
<dbReference type="GO" id="GO:0000287">
    <property type="term" value="F:magnesium ion binding"/>
    <property type="evidence" value="ECO:0007669"/>
    <property type="project" value="InterPro"/>
</dbReference>
<dbReference type="Pfam" id="PF02776">
    <property type="entry name" value="TPP_enzyme_N"/>
    <property type="match status" value="1"/>
</dbReference>
<dbReference type="Gene3D" id="3.40.50.1220">
    <property type="entry name" value="TPP-binding domain"/>
    <property type="match status" value="1"/>
</dbReference>
<gene>
    <name evidence="7" type="ordered locus">Tmz1t_2879</name>
</gene>
<organism evidence="7 8">
    <name type="scientific">Thauera aminoaromatica</name>
    <dbReference type="NCBI Taxonomy" id="164330"/>
    <lineage>
        <taxon>Bacteria</taxon>
        <taxon>Pseudomonadati</taxon>
        <taxon>Pseudomonadota</taxon>
        <taxon>Betaproteobacteria</taxon>
        <taxon>Rhodocyclales</taxon>
        <taxon>Zoogloeaceae</taxon>
        <taxon>Thauera</taxon>
    </lineage>
</organism>
<dbReference type="Gene3D" id="3.40.50.970">
    <property type="match status" value="2"/>
</dbReference>
<dbReference type="PANTHER" id="PTHR18968">
    <property type="entry name" value="THIAMINE PYROPHOSPHATE ENZYMES"/>
    <property type="match status" value="1"/>
</dbReference>
<dbReference type="GO" id="GO:0030976">
    <property type="term" value="F:thiamine pyrophosphate binding"/>
    <property type="evidence" value="ECO:0007669"/>
    <property type="project" value="InterPro"/>
</dbReference>
<evidence type="ECO:0000256" key="2">
    <source>
        <dbReference type="ARBA" id="ARBA00023052"/>
    </source>
</evidence>
<dbReference type="AlphaFoldDB" id="C4KAQ2"/>
<dbReference type="Proteomes" id="UP000002186">
    <property type="component" value="Chromosome"/>
</dbReference>
<dbReference type="SUPFAM" id="SSF52518">
    <property type="entry name" value="Thiamin diphosphate-binding fold (THDP-binding)"/>
    <property type="match status" value="2"/>
</dbReference>
<evidence type="ECO:0000259" key="4">
    <source>
        <dbReference type="Pfam" id="PF00205"/>
    </source>
</evidence>
<dbReference type="Pfam" id="PF00205">
    <property type="entry name" value="TPP_enzyme_M"/>
    <property type="match status" value="1"/>
</dbReference>
<dbReference type="InterPro" id="IPR012000">
    <property type="entry name" value="Thiamin_PyroP_enz_cen_dom"/>
</dbReference>
<dbReference type="InterPro" id="IPR045229">
    <property type="entry name" value="TPP_enz"/>
</dbReference>
<dbReference type="GO" id="GO:0050660">
    <property type="term" value="F:flavin adenine dinucleotide binding"/>
    <property type="evidence" value="ECO:0007669"/>
    <property type="project" value="TreeGrafter"/>
</dbReference>
<keyword evidence="2 3" id="KW-0786">Thiamine pyrophosphate</keyword>
<dbReference type="STRING" id="85643.Tmz1t_2879"/>
<comment type="similarity">
    <text evidence="1 3">Belongs to the TPP enzyme family.</text>
</comment>
<dbReference type="eggNOG" id="COG0028">
    <property type="taxonomic scope" value="Bacteria"/>
</dbReference>